<dbReference type="CDD" id="cd09917">
    <property type="entry name" value="F-box_SF"/>
    <property type="match status" value="1"/>
</dbReference>
<protein>
    <recommendedName>
        <fullName evidence="1">F-box domain-containing protein</fullName>
    </recommendedName>
</protein>
<evidence type="ECO:0000313" key="3">
    <source>
        <dbReference type="Proteomes" id="UP001157418"/>
    </source>
</evidence>
<dbReference type="InterPro" id="IPR001810">
    <property type="entry name" value="F-box_dom"/>
</dbReference>
<dbReference type="AlphaFoldDB" id="A0AAU9PIT2"/>
<sequence>MPRNQNHDEASSTKRIKTFDNGSMASRSDLNHDVFLLVMMRLGVVDFLAFSRVCKPWRSFALSNRNKFMASKTPMSISISTHANEKECYLEEFEGRKFKTILPHYANMTCIGVTCGYLIFLGKKTLDFWLVNPITKHEIRSLMSP</sequence>
<feature type="domain" description="F-box" evidence="1">
    <location>
        <begin position="28"/>
        <end position="68"/>
    </location>
</feature>
<dbReference type="PANTHER" id="PTHR45463">
    <property type="entry name" value="OS09G0392200 PROTEIN"/>
    <property type="match status" value="1"/>
</dbReference>
<comment type="caution">
    <text evidence="2">The sequence shown here is derived from an EMBL/GenBank/DDBJ whole genome shotgun (WGS) entry which is preliminary data.</text>
</comment>
<dbReference type="Pfam" id="PF00646">
    <property type="entry name" value="F-box"/>
    <property type="match status" value="1"/>
</dbReference>
<organism evidence="2 3">
    <name type="scientific">Lactuca virosa</name>
    <dbReference type="NCBI Taxonomy" id="75947"/>
    <lineage>
        <taxon>Eukaryota</taxon>
        <taxon>Viridiplantae</taxon>
        <taxon>Streptophyta</taxon>
        <taxon>Embryophyta</taxon>
        <taxon>Tracheophyta</taxon>
        <taxon>Spermatophyta</taxon>
        <taxon>Magnoliopsida</taxon>
        <taxon>eudicotyledons</taxon>
        <taxon>Gunneridae</taxon>
        <taxon>Pentapetalae</taxon>
        <taxon>asterids</taxon>
        <taxon>campanulids</taxon>
        <taxon>Asterales</taxon>
        <taxon>Asteraceae</taxon>
        <taxon>Cichorioideae</taxon>
        <taxon>Cichorieae</taxon>
        <taxon>Lactucinae</taxon>
        <taxon>Lactuca</taxon>
    </lineage>
</organism>
<dbReference type="Proteomes" id="UP001157418">
    <property type="component" value="Unassembled WGS sequence"/>
</dbReference>
<name>A0AAU9PIT2_9ASTR</name>
<proteinExistence type="predicted"/>
<evidence type="ECO:0000313" key="2">
    <source>
        <dbReference type="EMBL" id="CAH1450121.1"/>
    </source>
</evidence>
<keyword evidence="3" id="KW-1185">Reference proteome</keyword>
<accession>A0AAU9PIT2</accession>
<gene>
    <name evidence="2" type="ORF">LVIROSA_LOCUS35559</name>
</gene>
<dbReference type="InterPro" id="IPR036047">
    <property type="entry name" value="F-box-like_dom_sf"/>
</dbReference>
<evidence type="ECO:0000259" key="1">
    <source>
        <dbReference type="Pfam" id="PF00646"/>
    </source>
</evidence>
<dbReference type="Gene3D" id="1.20.1280.50">
    <property type="match status" value="1"/>
</dbReference>
<dbReference type="SUPFAM" id="SSF81383">
    <property type="entry name" value="F-box domain"/>
    <property type="match status" value="1"/>
</dbReference>
<reference evidence="2 3" key="1">
    <citation type="submission" date="2022-01" db="EMBL/GenBank/DDBJ databases">
        <authorList>
            <person name="Xiong W."/>
            <person name="Schranz E."/>
        </authorList>
    </citation>
    <scope>NUCLEOTIDE SEQUENCE [LARGE SCALE GENOMIC DNA]</scope>
</reference>
<dbReference type="PANTHER" id="PTHR45463:SF8">
    <property type="entry name" value="OS09G0392200 PROTEIN"/>
    <property type="match status" value="1"/>
</dbReference>
<dbReference type="EMBL" id="CAKMRJ010005634">
    <property type="protein sequence ID" value="CAH1450121.1"/>
    <property type="molecule type" value="Genomic_DNA"/>
</dbReference>